<feature type="domain" description="Ig-like" evidence="3">
    <location>
        <begin position="433"/>
        <end position="547"/>
    </location>
</feature>
<keyword evidence="2" id="KW-1133">Transmembrane helix</keyword>
<keyword evidence="2" id="KW-0472">Membrane</keyword>
<dbReference type="PROSITE" id="PS50835">
    <property type="entry name" value="IG_LIKE"/>
    <property type="match status" value="1"/>
</dbReference>
<evidence type="ECO:0000313" key="5">
    <source>
        <dbReference type="Proteomes" id="UP001055172"/>
    </source>
</evidence>
<feature type="transmembrane region" description="Helical" evidence="2">
    <location>
        <begin position="244"/>
        <end position="272"/>
    </location>
</feature>
<name>A0AA37LXT1_9PEZI</name>
<feature type="transmembrane region" description="Helical" evidence="2">
    <location>
        <begin position="128"/>
        <end position="149"/>
    </location>
</feature>
<evidence type="ECO:0000256" key="1">
    <source>
        <dbReference type="SAM" id="MobiDB-lite"/>
    </source>
</evidence>
<sequence>MTSARESVELKQSNHPYKDAIQFSDRYNPTFVSFHPLGPAPIRRRPLPPGITAEQPLLGQQHHYHQEESIDGDIGDSEDHHSDRKAKVDHITTVQPQYSPSNDADPKPNLLETPKVPKSITRTNLKRYFNGWLVHIPALGSTAVILWISMEKWFWFPEDGPCDGISADIIGNVLQFAAKIHELLVVASLSAIAIAMFRRRLVGRGVRLGFLTGGYRVGDIGYLLSSPFRHQGLDGTMPWEILLVTYLVFATIMSTVVGPASAVLLVPTLGWFPLKHDKAFSKLEMPVLYDTSSEEVWPTLFTDAMPWNKTGLQCTTVEGLYYAGCPSGGYSEIWNWVQTFGSTNLKNNLTFNYPSTDLRRHLVFTQVDPLSEADDKPMLLTTPSHFFMTVMGLFQKYIDGNSVGDVSSGARYELKAKIADPDGTSVGHSIYQPFVQSKCRVYNKTEILETGERMFYPTEYLNCFGDAECQRLKDEPPMVNSTWWREEKNILTQIAAPYVAFQNLSSVVLTSGQVPHPDGLREKDLIYTCSLTASWVASNFSIDPKVSDVLMSSLSEKERMRRVFRNSTLEDGHIIQFSGDWFQYLVPKFNTTRGYNATREDISTSALLQLVELFRVNPISSFTPESSINDRNNIQAELFLSKVFGVYLTDGISRTGSQDTTFLKINETEDRLDLIDLNSQYSHSNGSMSINYVNSTHSLWRYDGEEGVREISLRQVYDEMLFGLLQFDFDVQRYGYGTGRRRRTVTFARVMMYIYLGTVVIYALMVGLAHAVELTGRGRQLYVLSVVPWSDLQDLILLALKTAPPQDVDLADAGAGVTSSRVWSKTARARADEQRNVQLVLNDETLTERLDATGKEKYY</sequence>
<feature type="transmembrane region" description="Helical" evidence="2">
    <location>
        <begin position="169"/>
        <end position="194"/>
    </location>
</feature>
<accession>A0AA37LXT1</accession>
<evidence type="ECO:0000256" key="2">
    <source>
        <dbReference type="SAM" id="Phobius"/>
    </source>
</evidence>
<feature type="region of interest" description="Disordered" evidence="1">
    <location>
        <begin position="60"/>
        <end position="114"/>
    </location>
</feature>
<dbReference type="EMBL" id="BPPX01000034">
    <property type="protein sequence ID" value="GJC88689.1"/>
    <property type="molecule type" value="Genomic_DNA"/>
</dbReference>
<organism evidence="4 5">
    <name type="scientific">Colletotrichum liriopes</name>
    <dbReference type="NCBI Taxonomy" id="708192"/>
    <lineage>
        <taxon>Eukaryota</taxon>
        <taxon>Fungi</taxon>
        <taxon>Dikarya</taxon>
        <taxon>Ascomycota</taxon>
        <taxon>Pezizomycotina</taxon>
        <taxon>Sordariomycetes</taxon>
        <taxon>Hypocreomycetidae</taxon>
        <taxon>Glomerellales</taxon>
        <taxon>Glomerellaceae</taxon>
        <taxon>Colletotrichum</taxon>
        <taxon>Colletotrichum spaethianum species complex</taxon>
    </lineage>
</organism>
<comment type="caution">
    <text evidence="4">The sequence shown here is derived from an EMBL/GenBank/DDBJ whole genome shotgun (WGS) entry which is preliminary data.</text>
</comment>
<feature type="compositionally biased region" description="Polar residues" evidence="1">
    <location>
        <begin position="92"/>
        <end position="102"/>
    </location>
</feature>
<keyword evidence="5" id="KW-1185">Reference proteome</keyword>
<dbReference type="Proteomes" id="UP001055172">
    <property type="component" value="Unassembled WGS sequence"/>
</dbReference>
<feature type="compositionally biased region" description="Basic and acidic residues" evidence="1">
    <location>
        <begin position="77"/>
        <end position="90"/>
    </location>
</feature>
<keyword evidence="2" id="KW-0812">Transmembrane</keyword>
<gene>
    <name evidence="4" type="ORF">ColLi_11527</name>
</gene>
<reference evidence="4 5" key="1">
    <citation type="submission" date="2021-07" db="EMBL/GenBank/DDBJ databases">
        <title>Genome data of Colletotrichum spaethianum.</title>
        <authorList>
            <person name="Utami Y.D."/>
            <person name="Hiruma K."/>
        </authorList>
    </citation>
    <scope>NUCLEOTIDE SEQUENCE [LARGE SCALE GENOMIC DNA]</scope>
    <source>
        <strain evidence="4 5">MAFF 242679</strain>
    </source>
</reference>
<dbReference type="AlphaFoldDB" id="A0AA37LXT1"/>
<dbReference type="InterPro" id="IPR007110">
    <property type="entry name" value="Ig-like_dom"/>
</dbReference>
<evidence type="ECO:0000313" key="4">
    <source>
        <dbReference type="EMBL" id="GJC88689.1"/>
    </source>
</evidence>
<evidence type="ECO:0000259" key="3">
    <source>
        <dbReference type="PROSITE" id="PS50835"/>
    </source>
</evidence>
<feature type="transmembrane region" description="Helical" evidence="2">
    <location>
        <begin position="750"/>
        <end position="772"/>
    </location>
</feature>
<proteinExistence type="predicted"/>
<protein>
    <recommendedName>
        <fullName evidence="3">Ig-like domain-containing protein</fullName>
    </recommendedName>
</protein>